<dbReference type="GO" id="GO:0004864">
    <property type="term" value="F:protein phosphatase inhibitor activity"/>
    <property type="evidence" value="ECO:0007669"/>
    <property type="project" value="InterPro"/>
</dbReference>
<evidence type="ECO:0000259" key="5">
    <source>
        <dbReference type="Pfam" id="PF00407"/>
    </source>
</evidence>
<dbReference type="InterPro" id="IPR023393">
    <property type="entry name" value="START-like_dom_sf"/>
</dbReference>
<name>A0A2Z6MMR6_TRISU</name>
<dbReference type="Pfam" id="PF00407">
    <property type="entry name" value="Bet_v_1"/>
    <property type="match status" value="1"/>
</dbReference>
<dbReference type="PROSITE" id="PS00451">
    <property type="entry name" value="PATHOGENESIS_BETVI"/>
    <property type="match status" value="1"/>
</dbReference>
<dbReference type="GO" id="GO:0038023">
    <property type="term" value="F:signaling receptor activity"/>
    <property type="evidence" value="ECO:0007669"/>
    <property type="project" value="InterPro"/>
</dbReference>
<dbReference type="SUPFAM" id="SSF55961">
    <property type="entry name" value="Bet v1-like"/>
    <property type="match status" value="1"/>
</dbReference>
<organism evidence="6 7">
    <name type="scientific">Trifolium subterraneum</name>
    <name type="common">Subterranean clover</name>
    <dbReference type="NCBI Taxonomy" id="3900"/>
    <lineage>
        <taxon>Eukaryota</taxon>
        <taxon>Viridiplantae</taxon>
        <taxon>Streptophyta</taxon>
        <taxon>Embryophyta</taxon>
        <taxon>Tracheophyta</taxon>
        <taxon>Spermatophyta</taxon>
        <taxon>Magnoliopsida</taxon>
        <taxon>eudicotyledons</taxon>
        <taxon>Gunneridae</taxon>
        <taxon>Pentapetalae</taxon>
        <taxon>rosids</taxon>
        <taxon>fabids</taxon>
        <taxon>Fabales</taxon>
        <taxon>Fabaceae</taxon>
        <taxon>Papilionoideae</taxon>
        <taxon>50 kb inversion clade</taxon>
        <taxon>NPAAA clade</taxon>
        <taxon>Hologalegina</taxon>
        <taxon>IRL clade</taxon>
        <taxon>Trifolieae</taxon>
        <taxon>Trifolium</taxon>
    </lineage>
</organism>
<proteinExistence type="inferred from homology"/>
<dbReference type="Proteomes" id="UP000242715">
    <property type="component" value="Unassembled WGS sequence"/>
</dbReference>
<feature type="domain" description="Bet v I/Major latex protein" evidence="5">
    <location>
        <begin position="1"/>
        <end position="154"/>
    </location>
</feature>
<dbReference type="GO" id="GO:0006952">
    <property type="term" value="P:defense response"/>
    <property type="evidence" value="ECO:0007669"/>
    <property type="project" value="UniProtKB-KW"/>
</dbReference>
<evidence type="ECO:0000256" key="1">
    <source>
        <dbReference type="ARBA" id="ARBA00009744"/>
    </source>
</evidence>
<dbReference type="OrthoDB" id="1858506at2759"/>
<keyword evidence="2 4" id="KW-0611">Plant defense</keyword>
<dbReference type="GO" id="GO:0009738">
    <property type="term" value="P:abscisic acid-activated signaling pathway"/>
    <property type="evidence" value="ECO:0007669"/>
    <property type="project" value="InterPro"/>
</dbReference>
<dbReference type="GO" id="GO:0005737">
    <property type="term" value="C:cytoplasm"/>
    <property type="evidence" value="ECO:0007669"/>
    <property type="project" value="TreeGrafter"/>
</dbReference>
<gene>
    <name evidence="6" type="ORF">TSUD_393520</name>
</gene>
<dbReference type="InterPro" id="IPR050279">
    <property type="entry name" value="Plant_def-hormone_signal"/>
</dbReference>
<evidence type="ECO:0000256" key="4">
    <source>
        <dbReference type="RuleBase" id="RU000409"/>
    </source>
</evidence>
<dbReference type="PANTHER" id="PTHR31213:SF55">
    <property type="entry name" value="STRESS-INDUCED PROTEIN SAM22"/>
    <property type="match status" value="1"/>
</dbReference>
<dbReference type="InterPro" id="IPR000916">
    <property type="entry name" value="Bet_v_I/MLP"/>
</dbReference>
<dbReference type="FunFam" id="3.30.530.20:FF:000007">
    <property type="entry name" value="Major pollen allergen Bet v 1-A"/>
    <property type="match status" value="1"/>
</dbReference>
<accession>A0A2Z6MMR6</accession>
<keyword evidence="3 4" id="KW-0568">Pathogenesis-related protein</keyword>
<dbReference type="InterPro" id="IPR024949">
    <property type="entry name" value="Bet_v_I_allergen"/>
</dbReference>
<dbReference type="AlphaFoldDB" id="A0A2Z6MMR6"/>
<dbReference type="PRINTS" id="PR00634">
    <property type="entry name" value="BETALLERGEN"/>
</dbReference>
<evidence type="ECO:0000256" key="3">
    <source>
        <dbReference type="ARBA" id="ARBA00023265"/>
    </source>
</evidence>
<dbReference type="GO" id="GO:0010427">
    <property type="term" value="F:abscisic acid binding"/>
    <property type="evidence" value="ECO:0007669"/>
    <property type="project" value="InterPro"/>
</dbReference>
<dbReference type="EMBL" id="DF973538">
    <property type="protein sequence ID" value="GAU33844.1"/>
    <property type="molecule type" value="Genomic_DNA"/>
</dbReference>
<dbReference type="CDD" id="cd07816">
    <property type="entry name" value="Bet_v1-like"/>
    <property type="match status" value="1"/>
</dbReference>
<dbReference type="PANTHER" id="PTHR31213">
    <property type="entry name" value="OS08G0374000 PROTEIN-RELATED"/>
    <property type="match status" value="1"/>
</dbReference>
<keyword evidence="7" id="KW-1185">Reference proteome</keyword>
<evidence type="ECO:0000313" key="7">
    <source>
        <dbReference type="Proteomes" id="UP000242715"/>
    </source>
</evidence>
<sequence>MGVFNFEEETTSIVAPARLYKALVKDADILTPKVIDVIKSIEIVEGNGGPGTIKKLTFVEGGETKYNIHKVDLVDDANWAYNYSIVGGVGLPDTVEKISFETKLIAGPNGGSIAKLGVKYYTKGDATPSEEELKRGKARGDGLFKAIEGYVLANPDYN</sequence>
<protein>
    <recommendedName>
        <fullName evidence="5">Bet v I/Major latex protein domain-containing protein</fullName>
    </recommendedName>
</protein>
<comment type="similarity">
    <text evidence="1 4">Belongs to the BetVI family.</text>
</comment>
<reference evidence="7" key="1">
    <citation type="journal article" date="2017" name="Front. Plant Sci.">
        <title>Climate Clever Clovers: New Paradigm to Reduce the Environmental Footprint of Ruminants by Breeding Low Methanogenic Forages Utilizing Haplotype Variation.</title>
        <authorList>
            <person name="Kaur P."/>
            <person name="Appels R."/>
            <person name="Bayer P.E."/>
            <person name="Keeble-Gagnere G."/>
            <person name="Wang J."/>
            <person name="Hirakawa H."/>
            <person name="Shirasawa K."/>
            <person name="Vercoe P."/>
            <person name="Stefanova K."/>
            <person name="Durmic Z."/>
            <person name="Nichols P."/>
            <person name="Revell C."/>
            <person name="Isobe S.N."/>
            <person name="Edwards D."/>
            <person name="Erskine W."/>
        </authorList>
    </citation>
    <scope>NUCLEOTIDE SEQUENCE [LARGE SCALE GENOMIC DNA]</scope>
    <source>
        <strain evidence="7">cv. Daliak</strain>
    </source>
</reference>
<dbReference type="Gene3D" id="3.30.530.20">
    <property type="match status" value="1"/>
</dbReference>
<evidence type="ECO:0000256" key="2">
    <source>
        <dbReference type="ARBA" id="ARBA00022821"/>
    </source>
</evidence>
<evidence type="ECO:0000313" key="6">
    <source>
        <dbReference type="EMBL" id="GAU33844.1"/>
    </source>
</evidence>
<dbReference type="GO" id="GO:0005634">
    <property type="term" value="C:nucleus"/>
    <property type="evidence" value="ECO:0007669"/>
    <property type="project" value="TreeGrafter"/>
</dbReference>